<reference evidence="3 4" key="1">
    <citation type="journal article" date="2023" name="Hortic Res">
        <title>Pangenome of water caltrop reveals structural variations and asymmetric subgenome divergence after allopolyploidization.</title>
        <authorList>
            <person name="Zhang X."/>
            <person name="Chen Y."/>
            <person name="Wang L."/>
            <person name="Yuan Y."/>
            <person name="Fang M."/>
            <person name="Shi L."/>
            <person name="Lu R."/>
            <person name="Comes H.P."/>
            <person name="Ma Y."/>
            <person name="Chen Y."/>
            <person name="Huang G."/>
            <person name="Zhou Y."/>
            <person name="Zheng Z."/>
            <person name="Qiu Y."/>
        </authorList>
    </citation>
    <scope>NUCLEOTIDE SEQUENCE [LARGE SCALE GENOMIC DNA]</scope>
    <source>
        <strain evidence="3">F231</strain>
    </source>
</reference>
<dbReference type="AlphaFoldDB" id="A0AAN7M5G4"/>
<dbReference type="GO" id="GO:0034657">
    <property type="term" value="C:GID complex"/>
    <property type="evidence" value="ECO:0007669"/>
    <property type="project" value="TreeGrafter"/>
</dbReference>
<gene>
    <name evidence="3" type="ORF">SAY86_024604</name>
</gene>
<protein>
    <recommendedName>
        <fullName evidence="2">CTLH/CRA C-terminal to LisH motif domain-containing protein</fullName>
    </recommendedName>
</protein>
<organism evidence="3 4">
    <name type="scientific">Trapa natans</name>
    <name type="common">Water chestnut</name>
    <dbReference type="NCBI Taxonomy" id="22666"/>
    <lineage>
        <taxon>Eukaryota</taxon>
        <taxon>Viridiplantae</taxon>
        <taxon>Streptophyta</taxon>
        <taxon>Embryophyta</taxon>
        <taxon>Tracheophyta</taxon>
        <taxon>Spermatophyta</taxon>
        <taxon>Magnoliopsida</taxon>
        <taxon>eudicotyledons</taxon>
        <taxon>Gunneridae</taxon>
        <taxon>Pentapetalae</taxon>
        <taxon>rosids</taxon>
        <taxon>malvids</taxon>
        <taxon>Myrtales</taxon>
        <taxon>Lythraceae</taxon>
        <taxon>Trapa</taxon>
    </lineage>
</organism>
<dbReference type="GO" id="GO:0005634">
    <property type="term" value="C:nucleus"/>
    <property type="evidence" value="ECO:0007669"/>
    <property type="project" value="TreeGrafter"/>
</dbReference>
<feature type="region of interest" description="Disordered" evidence="1">
    <location>
        <begin position="1"/>
        <end position="24"/>
    </location>
</feature>
<dbReference type="Proteomes" id="UP001346149">
    <property type="component" value="Unassembled WGS sequence"/>
</dbReference>
<dbReference type="GO" id="GO:0004842">
    <property type="term" value="F:ubiquitin-protein transferase activity"/>
    <property type="evidence" value="ECO:0007669"/>
    <property type="project" value="InterPro"/>
</dbReference>
<evidence type="ECO:0000259" key="2">
    <source>
        <dbReference type="Pfam" id="PF10607"/>
    </source>
</evidence>
<keyword evidence="4" id="KW-1185">Reference proteome</keyword>
<dbReference type="PANTHER" id="PTHR12170:SF3">
    <property type="entry name" value="GH10162P"/>
    <property type="match status" value="1"/>
</dbReference>
<dbReference type="Pfam" id="PF10607">
    <property type="entry name" value="CTLH"/>
    <property type="match status" value="1"/>
</dbReference>
<evidence type="ECO:0000313" key="4">
    <source>
        <dbReference type="Proteomes" id="UP001346149"/>
    </source>
</evidence>
<dbReference type="InterPro" id="IPR024964">
    <property type="entry name" value="CTLH/CRA"/>
</dbReference>
<evidence type="ECO:0000313" key="3">
    <source>
        <dbReference type="EMBL" id="KAK4799239.1"/>
    </source>
</evidence>
<comment type="caution">
    <text evidence="3">The sequence shown here is derived from an EMBL/GenBank/DDBJ whole genome shotgun (WGS) entry which is preliminary data.</text>
</comment>
<name>A0AAN7M5G4_TRANT</name>
<dbReference type="EMBL" id="JAXQNO010000004">
    <property type="protein sequence ID" value="KAK4799239.1"/>
    <property type="molecule type" value="Genomic_DNA"/>
</dbReference>
<evidence type="ECO:0000256" key="1">
    <source>
        <dbReference type="SAM" id="MobiDB-lite"/>
    </source>
</evidence>
<proteinExistence type="predicted"/>
<dbReference type="PANTHER" id="PTHR12170">
    <property type="entry name" value="MACROPHAGE ERYTHROBLAST ATTACHER-RELATED"/>
    <property type="match status" value="1"/>
</dbReference>
<feature type="domain" description="CTLH/CRA C-terminal to LisH motif" evidence="2">
    <location>
        <begin position="25"/>
        <end position="76"/>
    </location>
</feature>
<dbReference type="GO" id="GO:0005737">
    <property type="term" value="C:cytoplasm"/>
    <property type="evidence" value="ECO:0007669"/>
    <property type="project" value="TreeGrafter"/>
</dbReference>
<dbReference type="InterPro" id="IPR045098">
    <property type="entry name" value="Fyv10_fam"/>
</dbReference>
<sequence length="160" mass="18183">MLEPSRRSRAPIPLASVPGNPSRGRPKALQYAVTYLAPLDADHLSEIQKIMGCLLFPGKLDQSPYVDLLHALNREKAHRRSHRTVVQSLRAIHRLTIAECSQVPTLKFITGVLRKKQDWQTQKELPILVELDDKLQFHSIFVCPVLKEPATQYNPLILHV</sequence>
<accession>A0AAN7M5G4</accession>
<dbReference type="GO" id="GO:0043161">
    <property type="term" value="P:proteasome-mediated ubiquitin-dependent protein catabolic process"/>
    <property type="evidence" value="ECO:0007669"/>
    <property type="project" value="InterPro"/>
</dbReference>